<name>A0A1G6GTR2_9BACT</name>
<dbReference type="AlphaFoldDB" id="A0A1G6GTR2"/>
<gene>
    <name evidence="2" type="ORF">SAMN05216323_100417</name>
</gene>
<keyword evidence="1" id="KW-1133">Transmembrane helix</keyword>
<dbReference type="RefSeq" id="WP_092434866.1">
    <property type="nucleotide sequence ID" value="NZ_FMYP01000004.1"/>
</dbReference>
<dbReference type="Proteomes" id="UP000199452">
    <property type="component" value="Unassembled WGS sequence"/>
</dbReference>
<evidence type="ECO:0000313" key="3">
    <source>
        <dbReference type="Proteomes" id="UP000199452"/>
    </source>
</evidence>
<dbReference type="OrthoDB" id="6655275at2"/>
<evidence type="ECO:0000313" key="2">
    <source>
        <dbReference type="EMBL" id="SDB85402.1"/>
    </source>
</evidence>
<protein>
    <submittedName>
        <fullName evidence="2">Uncharacterized protein</fullName>
    </submittedName>
</protein>
<evidence type="ECO:0000256" key="1">
    <source>
        <dbReference type="SAM" id="Phobius"/>
    </source>
</evidence>
<dbReference type="EMBL" id="FMYP01000004">
    <property type="protein sequence ID" value="SDB85402.1"/>
    <property type="molecule type" value="Genomic_DNA"/>
</dbReference>
<dbReference type="STRING" id="1640674.SAMN05216323_100417"/>
<sequence>MLKEIPEEIQLAKGSPFEPFSSSFGISEESNRVMDYLTSGNYRYFEIDIDAGIHIVKVMYSATFWINNSEWVKERSFRYALSPAKYWQSYGTLDITINSTEFKKSYTTSLGSPSEQSSPTLAHWHFMSLPEEDIIISYTPEVSLFATIMIAIGPFGLGSLLLLIAIMLHGCVIKRYRRHDVTTRLPWVVIVGSLIIPLFVLISIIGFFPLIDICIGTEAGGHHGYTFLIILLYPVIALLYWLIMWFYDWMLRRKTKG</sequence>
<reference evidence="2 3" key="1">
    <citation type="submission" date="2016-09" db="EMBL/GenBank/DDBJ databases">
        <authorList>
            <person name="Capua I."/>
            <person name="De Benedictis P."/>
            <person name="Joannis T."/>
            <person name="Lombin L.H."/>
            <person name="Cattoli G."/>
        </authorList>
    </citation>
    <scope>NUCLEOTIDE SEQUENCE [LARGE SCALE GENOMIC DNA]</scope>
    <source>
        <strain evidence="2 3">A7P-90m</strain>
    </source>
</reference>
<feature type="transmembrane region" description="Helical" evidence="1">
    <location>
        <begin position="185"/>
        <end position="211"/>
    </location>
</feature>
<keyword evidence="1" id="KW-0472">Membrane</keyword>
<keyword evidence="3" id="KW-1185">Reference proteome</keyword>
<keyword evidence="1" id="KW-0812">Transmembrane</keyword>
<organism evidence="2 3">
    <name type="scientific">Williamwhitmania taraxaci</name>
    <dbReference type="NCBI Taxonomy" id="1640674"/>
    <lineage>
        <taxon>Bacteria</taxon>
        <taxon>Pseudomonadati</taxon>
        <taxon>Bacteroidota</taxon>
        <taxon>Bacteroidia</taxon>
        <taxon>Bacteroidales</taxon>
        <taxon>Williamwhitmaniaceae</taxon>
        <taxon>Williamwhitmania</taxon>
    </lineage>
</organism>
<accession>A0A1G6GTR2</accession>
<feature type="transmembrane region" description="Helical" evidence="1">
    <location>
        <begin position="144"/>
        <end position="173"/>
    </location>
</feature>
<feature type="transmembrane region" description="Helical" evidence="1">
    <location>
        <begin position="223"/>
        <end position="247"/>
    </location>
</feature>
<proteinExistence type="predicted"/>